<dbReference type="RefSeq" id="WP_138179335.1">
    <property type="nucleotide sequence ID" value="NZ_CAXRJZ010000011.1"/>
</dbReference>
<evidence type="ECO:0000313" key="4">
    <source>
        <dbReference type="Proteomes" id="UP000325785"/>
    </source>
</evidence>
<organism evidence="3 4">
    <name type="scientific">Roseovarius indicus</name>
    <dbReference type="NCBI Taxonomy" id="540747"/>
    <lineage>
        <taxon>Bacteria</taxon>
        <taxon>Pseudomonadati</taxon>
        <taxon>Pseudomonadota</taxon>
        <taxon>Alphaproteobacteria</taxon>
        <taxon>Rhodobacterales</taxon>
        <taxon>Roseobacteraceae</taxon>
        <taxon>Roseovarius</taxon>
    </lineage>
</organism>
<keyword evidence="1" id="KW-0472">Membrane</keyword>
<evidence type="ECO:0008006" key="5">
    <source>
        <dbReference type="Google" id="ProtNLM"/>
    </source>
</evidence>
<evidence type="ECO:0000256" key="2">
    <source>
        <dbReference type="SAM" id="SignalP"/>
    </source>
</evidence>
<proteinExistence type="predicted"/>
<dbReference type="KEGG" id="rid:RIdsm_03209"/>
<evidence type="ECO:0000313" key="3">
    <source>
        <dbReference type="EMBL" id="QEW27393.1"/>
    </source>
</evidence>
<feature type="signal peptide" evidence="2">
    <location>
        <begin position="1"/>
        <end position="21"/>
    </location>
</feature>
<keyword evidence="1" id="KW-0812">Transmembrane</keyword>
<feature type="chain" id="PRO_5024806940" description="Ferrochelatase" evidence="2">
    <location>
        <begin position="22"/>
        <end position="63"/>
    </location>
</feature>
<dbReference type="Proteomes" id="UP000325785">
    <property type="component" value="Chromosome"/>
</dbReference>
<feature type="transmembrane region" description="Helical" evidence="1">
    <location>
        <begin position="45"/>
        <end position="62"/>
    </location>
</feature>
<sequence precursor="true">MKKTLAAAAIAATLVAGTASAGSLSDPIVTPDVVMVDAQENASNVEGLIAAVAVIAIILGPSL</sequence>
<evidence type="ECO:0000256" key="1">
    <source>
        <dbReference type="SAM" id="Phobius"/>
    </source>
</evidence>
<reference evidence="3 4" key="1">
    <citation type="submission" date="2018-08" db="EMBL/GenBank/DDBJ databases">
        <title>Genetic Globetrotter - A new plasmid hitch-hiking vast phylogenetic and geographic distances.</title>
        <authorList>
            <person name="Vollmers J."/>
            <person name="Petersen J."/>
        </authorList>
    </citation>
    <scope>NUCLEOTIDE SEQUENCE [LARGE SCALE GENOMIC DNA]</scope>
    <source>
        <strain evidence="3 4">DSM 26383</strain>
    </source>
</reference>
<keyword evidence="2" id="KW-0732">Signal</keyword>
<protein>
    <recommendedName>
        <fullName evidence="5">Ferrochelatase</fullName>
    </recommendedName>
</protein>
<name>A0A5P3AF93_9RHOB</name>
<keyword evidence="1" id="KW-1133">Transmembrane helix</keyword>
<gene>
    <name evidence="3" type="ORF">RIdsm_03209</name>
</gene>
<dbReference type="AlphaFoldDB" id="A0A5P3AF93"/>
<accession>A0A5P3AF93</accession>
<dbReference type="EMBL" id="CP031598">
    <property type="protein sequence ID" value="QEW27393.1"/>
    <property type="molecule type" value="Genomic_DNA"/>
</dbReference>